<dbReference type="EMBL" id="RCZA01000008">
    <property type="protein sequence ID" value="TPG82144.1"/>
    <property type="molecule type" value="Genomic_DNA"/>
</dbReference>
<dbReference type="Proteomes" id="UP000320914">
    <property type="component" value="Unassembled WGS sequence"/>
</dbReference>
<dbReference type="AlphaFoldDB" id="A0A502I805"/>
<evidence type="ECO:0000313" key="1">
    <source>
        <dbReference type="EMBL" id="TPG82144.1"/>
    </source>
</evidence>
<comment type="caution">
    <text evidence="1">The sequence shown here is derived from an EMBL/GenBank/DDBJ whole genome shotgun (WGS) entry which is preliminary data.</text>
</comment>
<protein>
    <submittedName>
        <fullName evidence="1">Uncharacterized protein</fullName>
    </submittedName>
</protein>
<evidence type="ECO:0000313" key="2">
    <source>
        <dbReference type="Proteomes" id="UP000320914"/>
    </source>
</evidence>
<name>A0A502I805_9PSED</name>
<accession>A0A502I805</accession>
<dbReference type="RefSeq" id="WP_140680377.1">
    <property type="nucleotide sequence ID" value="NZ_RCZA01000008.1"/>
</dbReference>
<gene>
    <name evidence="1" type="ORF">EAH74_19320</name>
</gene>
<sequence>MTPTFLHHQALDLVGVLEASLTSTAEIKGRQRLLTLRDQAISAGAQVLIVLWHDLEWTLLAIQPPADVVISDACELIPNLLRNPEALQQMRQRAGQGNHLQWLTLARPITTQH</sequence>
<organism evidence="1 2">
    <name type="scientific">Pseudomonas mandelii</name>
    <dbReference type="NCBI Taxonomy" id="75612"/>
    <lineage>
        <taxon>Bacteria</taxon>
        <taxon>Pseudomonadati</taxon>
        <taxon>Pseudomonadota</taxon>
        <taxon>Gammaproteobacteria</taxon>
        <taxon>Pseudomonadales</taxon>
        <taxon>Pseudomonadaceae</taxon>
        <taxon>Pseudomonas</taxon>
    </lineage>
</organism>
<reference evidence="1 2" key="1">
    <citation type="journal article" date="2019" name="Environ. Microbiol.">
        <title>Species interactions and distinct microbial communities in high Arctic permafrost affected cryosols are associated with the CH4 and CO2 gas fluxes.</title>
        <authorList>
            <person name="Altshuler I."/>
            <person name="Hamel J."/>
            <person name="Turney S."/>
            <person name="Magnuson E."/>
            <person name="Levesque R."/>
            <person name="Greer C."/>
            <person name="Whyte L.G."/>
        </authorList>
    </citation>
    <scope>NUCLEOTIDE SEQUENCE [LARGE SCALE GENOMIC DNA]</scope>
    <source>
        <strain evidence="1 2">OWC5</strain>
    </source>
</reference>
<proteinExistence type="predicted"/>